<accession>A0AAD6ZPK1</accession>
<protein>
    <submittedName>
        <fullName evidence="2">Uncharacterized protein</fullName>
    </submittedName>
</protein>
<evidence type="ECO:0000313" key="3">
    <source>
        <dbReference type="Proteomes" id="UP001218218"/>
    </source>
</evidence>
<gene>
    <name evidence="2" type="ORF">DFH08DRAFT_881310</name>
</gene>
<comment type="caution">
    <text evidence="2">The sequence shown here is derived from an EMBL/GenBank/DDBJ whole genome shotgun (WGS) entry which is preliminary data.</text>
</comment>
<name>A0AAD6ZPK1_9AGAR</name>
<feature type="compositionally biased region" description="Low complexity" evidence="1">
    <location>
        <begin position="125"/>
        <end position="140"/>
    </location>
</feature>
<dbReference type="Proteomes" id="UP001218218">
    <property type="component" value="Unassembled WGS sequence"/>
</dbReference>
<dbReference type="EMBL" id="JARIHO010000034">
    <property type="protein sequence ID" value="KAJ7333479.1"/>
    <property type="molecule type" value="Genomic_DNA"/>
</dbReference>
<organism evidence="2 3">
    <name type="scientific">Mycena albidolilacea</name>
    <dbReference type="NCBI Taxonomy" id="1033008"/>
    <lineage>
        <taxon>Eukaryota</taxon>
        <taxon>Fungi</taxon>
        <taxon>Dikarya</taxon>
        <taxon>Basidiomycota</taxon>
        <taxon>Agaricomycotina</taxon>
        <taxon>Agaricomycetes</taxon>
        <taxon>Agaricomycetidae</taxon>
        <taxon>Agaricales</taxon>
        <taxon>Marasmiineae</taxon>
        <taxon>Mycenaceae</taxon>
        <taxon>Mycena</taxon>
    </lineage>
</organism>
<evidence type="ECO:0000313" key="2">
    <source>
        <dbReference type="EMBL" id="KAJ7333479.1"/>
    </source>
</evidence>
<proteinExistence type="predicted"/>
<reference evidence="2" key="1">
    <citation type="submission" date="2023-03" db="EMBL/GenBank/DDBJ databases">
        <title>Massive genome expansion in bonnet fungi (Mycena s.s.) driven by repeated elements and novel gene families across ecological guilds.</title>
        <authorList>
            <consortium name="Lawrence Berkeley National Laboratory"/>
            <person name="Harder C.B."/>
            <person name="Miyauchi S."/>
            <person name="Viragh M."/>
            <person name="Kuo A."/>
            <person name="Thoen E."/>
            <person name="Andreopoulos B."/>
            <person name="Lu D."/>
            <person name="Skrede I."/>
            <person name="Drula E."/>
            <person name="Henrissat B."/>
            <person name="Morin E."/>
            <person name="Kohler A."/>
            <person name="Barry K."/>
            <person name="LaButti K."/>
            <person name="Morin E."/>
            <person name="Salamov A."/>
            <person name="Lipzen A."/>
            <person name="Mereny Z."/>
            <person name="Hegedus B."/>
            <person name="Baldrian P."/>
            <person name="Stursova M."/>
            <person name="Weitz H."/>
            <person name="Taylor A."/>
            <person name="Grigoriev I.V."/>
            <person name="Nagy L.G."/>
            <person name="Martin F."/>
            <person name="Kauserud H."/>
        </authorList>
    </citation>
    <scope>NUCLEOTIDE SEQUENCE</scope>
    <source>
        <strain evidence="2">CBHHK002</strain>
    </source>
</reference>
<sequence length="289" mass="32517">MSSPELYGEKRPKFIFRRSTVVHIRRHHATSSRPVPQNTNYTNMPFFFSRDKGRFLGLSIPRIASQPNRTVSDVLSSQPLSPSTSSPSTLSSSSPYASSPSTSSSNNSPYSPSPAQSFHHIHDASSPSTSSPSSSPYWPSHAQSFPTSTTQYMNIVVPLTGVGTTHQCNQSRIASCARQITNHHRLMRFSVMMIRRHRPSQLVSGPWFLFRHFLPHRFGRQPCASPLPPGLRGMKSLLLRLWCRSMRPRFTGRRLPVYGFSLLRERGFHSPQPAGNWSCKVMHFPASKL</sequence>
<feature type="region of interest" description="Disordered" evidence="1">
    <location>
        <begin position="69"/>
        <end position="142"/>
    </location>
</feature>
<keyword evidence="3" id="KW-1185">Reference proteome</keyword>
<feature type="compositionally biased region" description="Low complexity" evidence="1">
    <location>
        <begin position="76"/>
        <end position="117"/>
    </location>
</feature>
<dbReference type="AlphaFoldDB" id="A0AAD6ZPK1"/>
<evidence type="ECO:0000256" key="1">
    <source>
        <dbReference type="SAM" id="MobiDB-lite"/>
    </source>
</evidence>